<evidence type="ECO:0000256" key="1">
    <source>
        <dbReference type="ARBA" id="ARBA00007920"/>
    </source>
</evidence>
<keyword evidence="7" id="KW-1185">Reference proteome</keyword>
<feature type="domain" description="DUF676" evidence="5">
    <location>
        <begin position="259"/>
        <end position="491"/>
    </location>
</feature>
<dbReference type="FunCoup" id="A0A5J5F384">
    <property type="interactions" value="22"/>
</dbReference>
<dbReference type="PANTHER" id="PTHR12482:SF62">
    <property type="entry name" value="LIPASE ROG1-RELATED"/>
    <property type="match status" value="1"/>
</dbReference>
<name>A0A5J5F384_9PEZI</name>
<feature type="compositionally biased region" description="Acidic residues" evidence="4">
    <location>
        <begin position="778"/>
        <end position="800"/>
    </location>
</feature>
<feature type="compositionally biased region" description="Polar residues" evidence="4">
    <location>
        <begin position="540"/>
        <end position="552"/>
    </location>
</feature>
<dbReference type="InterPro" id="IPR029058">
    <property type="entry name" value="AB_hydrolase_fold"/>
</dbReference>
<dbReference type="Proteomes" id="UP000326924">
    <property type="component" value="Unassembled WGS sequence"/>
</dbReference>
<keyword evidence="2" id="KW-0442">Lipid degradation</keyword>
<dbReference type="SUPFAM" id="SSF53474">
    <property type="entry name" value="alpha/beta-Hydrolases"/>
    <property type="match status" value="1"/>
</dbReference>
<feature type="region of interest" description="Disordered" evidence="4">
    <location>
        <begin position="70"/>
        <end position="100"/>
    </location>
</feature>
<evidence type="ECO:0000256" key="3">
    <source>
        <dbReference type="SAM" id="Coils"/>
    </source>
</evidence>
<feature type="coiled-coil region" evidence="3">
    <location>
        <begin position="279"/>
        <end position="306"/>
    </location>
</feature>
<feature type="region of interest" description="Disordered" evidence="4">
    <location>
        <begin position="536"/>
        <end position="583"/>
    </location>
</feature>
<dbReference type="PANTHER" id="PTHR12482">
    <property type="entry name" value="LIPASE ROG1-RELATED-RELATED"/>
    <property type="match status" value="1"/>
</dbReference>
<dbReference type="OrthoDB" id="5368485at2759"/>
<dbReference type="AlphaFoldDB" id="A0A5J5F384"/>
<gene>
    <name evidence="6" type="ORF">FN846DRAFT_809204</name>
</gene>
<protein>
    <submittedName>
        <fullName evidence="6">Putative serine esterase-domain-containing protein</fullName>
    </submittedName>
</protein>
<dbReference type="GO" id="GO:0047372">
    <property type="term" value="F:monoacylglycerol lipase activity"/>
    <property type="evidence" value="ECO:0007669"/>
    <property type="project" value="TreeGrafter"/>
</dbReference>
<feature type="compositionally biased region" description="Basic and acidic residues" evidence="4">
    <location>
        <begin position="883"/>
        <end position="893"/>
    </location>
</feature>
<dbReference type="InterPro" id="IPR007751">
    <property type="entry name" value="DUF676_lipase-like"/>
</dbReference>
<evidence type="ECO:0000256" key="4">
    <source>
        <dbReference type="SAM" id="MobiDB-lite"/>
    </source>
</evidence>
<comment type="similarity">
    <text evidence="1">Belongs to the putative lipase ROG1 family.</text>
</comment>
<keyword evidence="2" id="KW-0443">Lipid metabolism</keyword>
<feature type="compositionally biased region" description="Polar residues" evidence="4">
    <location>
        <begin position="763"/>
        <end position="772"/>
    </location>
</feature>
<reference evidence="6 7" key="1">
    <citation type="submission" date="2019-09" db="EMBL/GenBank/DDBJ databases">
        <title>Draft genome of the ectomycorrhizal ascomycete Sphaerosporella brunnea.</title>
        <authorList>
            <consortium name="DOE Joint Genome Institute"/>
            <person name="Benucci G.M."/>
            <person name="Marozzi G."/>
            <person name="Antonielli L."/>
            <person name="Sanchez S."/>
            <person name="Marco P."/>
            <person name="Wang X."/>
            <person name="Falini L.B."/>
            <person name="Barry K."/>
            <person name="Haridas S."/>
            <person name="Lipzen A."/>
            <person name="Labutti K."/>
            <person name="Grigoriev I.V."/>
            <person name="Murat C."/>
            <person name="Martin F."/>
            <person name="Albertini E."/>
            <person name="Donnini D."/>
            <person name="Bonito G."/>
        </authorList>
    </citation>
    <scope>NUCLEOTIDE SEQUENCE [LARGE SCALE GENOMIC DNA]</scope>
    <source>
        <strain evidence="6 7">Sb_GMNB300</strain>
    </source>
</reference>
<dbReference type="EMBL" id="VXIS01000043">
    <property type="protein sequence ID" value="KAA8910664.1"/>
    <property type="molecule type" value="Genomic_DNA"/>
</dbReference>
<dbReference type="Pfam" id="PF05057">
    <property type="entry name" value="DUF676"/>
    <property type="match status" value="1"/>
</dbReference>
<evidence type="ECO:0000259" key="5">
    <source>
        <dbReference type="Pfam" id="PF05057"/>
    </source>
</evidence>
<dbReference type="InParanoid" id="A0A5J5F384"/>
<evidence type="ECO:0000256" key="2">
    <source>
        <dbReference type="ARBA" id="ARBA00022963"/>
    </source>
</evidence>
<feature type="compositionally biased region" description="Basic and acidic residues" evidence="4">
    <location>
        <begin position="856"/>
        <end position="869"/>
    </location>
</feature>
<sequence length="913" mass="100920">MLLLHSTGSTTIGQVKRYTITYTPSSDRLLPLPTALHLRIKNTASLPLRAAYLHGPYTLYVSVRRQEFQPWASGTPASSEEEEEEEQEQQEQEEEEEEVGIPTYDPHLKAGASFYAVLPIPPRLLSDAMRSPSEAKGHRRGYEHGGKMSLDGKRSFFEEDRKRKRSVTWVVEIVSQVIFSTTATVGYEILLGRDEKCLSFGYPFGNGNVKPGVHEERGEDGVLSRAVTVKVQGTKELWNTPPLPSWQDALTREEAKRKAKKVHLVILTHGLHSNTGADMLFLKEAIDEEERKAARLRKKMVKEGKMTPEEEEDAEQVIVRGFHDNCCRTERGIKYLGKRLARFPEDEVQPYKITSISFIGHSLGGLVQTYAIAYIHAHSPNFFKEIKPVNFVTLATPFLGLSNENPLYVRFALDFGLVGKTGQDLGLTWRAPSAFAALSGKASAKSSSGDHSSKPLLRILPTGPAHEVLQMFRNRTAYANVVNDGIVPLRTSCLLFLDWKGLGRVEKARRENGTVGGLMEWANSALLERENPVVEAPHTGQPTAREQSQGQTLFPPASPAPDTTSPNPFSSLMTLLPPSDEPTLLEAPPRTSILEAAGDVLNPPLPTAEFIISPSSRPQTIFHDRVYHADDIPPLRRSQSHQHSSIPVEEKIARAYHKDMSWRKVLVRLEPDAHNNMVVRRMFANAYGWPVVQHLVETHFGMSFEALTADDEERGIENAPTPPPGTQQLGTDQQNHAAEQASNPHPNPNPNPSQTHRRKRSATIGTTSSAAWTSDAFDLSDDGDSDSSDDDDEETADEQLESFLGLPPQVRERQLERASVEVSRISAESARPALGTVGLGLRNLSFGSGGAAGGWGERRDQSTGERSEAVRMLQRCSSASKAKRPEAEAREAAGAEEEERQGEGEGLLRRRSG</sequence>
<feature type="compositionally biased region" description="Acidic residues" evidence="4">
    <location>
        <begin position="79"/>
        <end position="99"/>
    </location>
</feature>
<dbReference type="GO" id="GO:0016042">
    <property type="term" value="P:lipid catabolic process"/>
    <property type="evidence" value="ECO:0007669"/>
    <property type="project" value="UniProtKB-KW"/>
</dbReference>
<organism evidence="6 7">
    <name type="scientific">Sphaerosporella brunnea</name>
    <dbReference type="NCBI Taxonomy" id="1250544"/>
    <lineage>
        <taxon>Eukaryota</taxon>
        <taxon>Fungi</taxon>
        <taxon>Dikarya</taxon>
        <taxon>Ascomycota</taxon>
        <taxon>Pezizomycotina</taxon>
        <taxon>Pezizomycetes</taxon>
        <taxon>Pezizales</taxon>
        <taxon>Pyronemataceae</taxon>
        <taxon>Sphaerosporella</taxon>
    </lineage>
</organism>
<accession>A0A5J5F384</accession>
<feature type="region of interest" description="Disordered" evidence="4">
    <location>
        <begin position="714"/>
        <end position="812"/>
    </location>
</feature>
<dbReference type="InterPro" id="IPR044294">
    <property type="entry name" value="Lipase-like"/>
</dbReference>
<evidence type="ECO:0000313" key="7">
    <source>
        <dbReference type="Proteomes" id="UP000326924"/>
    </source>
</evidence>
<evidence type="ECO:0000313" key="6">
    <source>
        <dbReference type="EMBL" id="KAA8910664.1"/>
    </source>
</evidence>
<feature type="region of interest" description="Disordered" evidence="4">
    <location>
        <begin position="845"/>
        <end position="913"/>
    </location>
</feature>
<comment type="caution">
    <text evidence="6">The sequence shown here is derived from an EMBL/GenBank/DDBJ whole genome shotgun (WGS) entry which is preliminary data.</text>
</comment>
<proteinExistence type="inferred from homology"/>
<keyword evidence="3" id="KW-0175">Coiled coil</keyword>
<dbReference type="Gene3D" id="3.40.50.1820">
    <property type="entry name" value="alpha/beta hydrolase"/>
    <property type="match status" value="1"/>
</dbReference>
<feature type="compositionally biased region" description="Basic and acidic residues" evidence="4">
    <location>
        <begin position="901"/>
        <end position="913"/>
    </location>
</feature>